<dbReference type="InterPro" id="IPR038132">
    <property type="entry name" value="Vps16_C_sf"/>
</dbReference>
<protein>
    <submittedName>
        <fullName evidence="6">Spermatogenesis-defective protein 39 homolog</fullName>
    </submittedName>
</protein>
<dbReference type="GO" id="GO:0007034">
    <property type="term" value="P:vacuolar transport"/>
    <property type="evidence" value="ECO:0007669"/>
    <property type="project" value="TreeGrafter"/>
</dbReference>
<keyword evidence="7" id="KW-1185">Reference proteome</keyword>
<dbReference type="GO" id="GO:0005770">
    <property type="term" value="C:late endosome"/>
    <property type="evidence" value="ECO:0007669"/>
    <property type="project" value="UniProtKB-SubCell"/>
</dbReference>
<comment type="subcellular location">
    <subcellularLocation>
        <location evidence="2">Cytoplasmic vesicle</location>
    </subcellularLocation>
    <subcellularLocation>
        <location evidence="1">Early endosome</location>
    </subcellularLocation>
    <subcellularLocation>
        <location evidence="3">Late endosome</location>
    </subcellularLocation>
</comment>
<evidence type="ECO:0000256" key="5">
    <source>
        <dbReference type="ARBA" id="ARBA00023329"/>
    </source>
</evidence>
<dbReference type="InterPro" id="IPR040057">
    <property type="entry name" value="Spe-39"/>
</dbReference>
<dbReference type="Gene3D" id="1.10.150.780">
    <property type="entry name" value="Vps16, C-terminal region"/>
    <property type="match status" value="1"/>
</dbReference>
<dbReference type="GO" id="GO:0006886">
    <property type="term" value="P:intracellular protein transport"/>
    <property type="evidence" value="ECO:0007669"/>
    <property type="project" value="TreeGrafter"/>
</dbReference>
<evidence type="ECO:0000256" key="2">
    <source>
        <dbReference type="ARBA" id="ARBA00004541"/>
    </source>
</evidence>
<evidence type="ECO:0000313" key="7">
    <source>
        <dbReference type="Proteomes" id="UP000762676"/>
    </source>
</evidence>
<keyword evidence="5" id="KW-0968">Cytoplasmic vesicle</keyword>
<dbReference type="PANTHER" id="PTHR13364">
    <property type="entry name" value="DEFECTIVE SPERMATOGENESIS PROTEIN 39"/>
    <property type="match status" value="1"/>
</dbReference>
<evidence type="ECO:0000256" key="1">
    <source>
        <dbReference type="ARBA" id="ARBA00004412"/>
    </source>
</evidence>
<dbReference type="AlphaFoldDB" id="A0AAV4J9R6"/>
<dbReference type="PANTHER" id="PTHR13364:SF6">
    <property type="entry name" value="SPERMATOGENESIS-DEFECTIVE PROTEIN 39 HOMOLOG"/>
    <property type="match status" value="1"/>
</dbReference>
<proteinExistence type="predicted"/>
<gene>
    <name evidence="6" type="ORF">ElyMa_003268900</name>
</gene>
<evidence type="ECO:0000256" key="4">
    <source>
        <dbReference type="ARBA" id="ARBA00022753"/>
    </source>
</evidence>
<organism evidence="6 7">
    <name type="scientific">Elysia marginata</name>
    <dbReference type="NCBI Taxonomy" id="1093978"/>
    <lineage>
        <taxon>Eukaryota</taxon>
        <taxon>Metazoa</taxon>
        <taxon>Spiralia</taxon>
        <taxon>Lophotrochozoa</taxon>
        <taxon>Mollusca</taxon>
        <taxon>Gastropoda</taxon>
        <taxon>Heterobranchia</taxon>
        <taxon>Euthyneura</taxon>
        <taxon>Panpulmonata</taxon>
        <taxon>Sacoglossa</taxon>
        <taxon>Placobranchoidea</taxon>
        <taxon>Plakobranchidae</taxon>
        <taxon>Elysia</taxon>
    </lineage>
</organism>
<comment type="caution">
    <text evidence="6">The sequence shown here is derived from an EMBL/GenBank/DDBJ whole genome shotgun (WGS) entry which is preliminary data.</text>
</comment>
<dbReference type="Proteomes" id="UP000762676">
    <property type="component" value="Unassembled WGS sequence"/>
</dbReference>
<dbReference type="GO" id="GO:0005769">
    <property type="term" value="C:early endosome"/>
    <property type="evidence" value="ECO:0007669"/>
    <property type="project" value="UniProtKB-SubCell"/>
</dbReference>
<evidence type="ECO:0000313" key="6">
    <source>
        <dbReference type="EMBL" id="GFS18673.1"/>
    </source>
</evidence>
<keyword evidence="4" id="KW-0967">Endosome</keyword>
<accession>A0AAV4J9R6</accession>
<dbReference type="EMBL" id="BMAT01006728">
    <property type="protein sequence ID" value="GFS18673.1"/>
    <property type="molecule type" value="Genomic_DNA"/>
</dbReference>
<reference evidence="6 7" key="1">
    <citation type="journal article" date="2021" name="Elife">
        <title>Chloroplast acquisition without the gene transfer in kleptoplastic sea slugs, Plakobranchus ocellatus.</title>
        <authorList>
            <person name="Maeda T."/>
            <person name="Takahashi S."/>
            <person name="Yoshida T."/>
            <person name="Shimamura S."/>
            <person name="Takaki Y."/>
            <person name="Nagai Y."/>
            <person name="Toyoda A."/>
            <person name="Suzuki Y."/>
            <person name="Arimoto A."/>
            <person name="Ishii H."/>
            <person name="Satoh N."/>
            <person name="Nishiyama T."/>
            <person name="Hasebe M."/>
            <person name="Maruyama T."/>
            <person name="Minagawa J."/>
            <person name="Obokata J."/>
            <person name="Shigenobu S."/>
        </authorList>
    </citation>
    <scope>NUCLEOTIDE SEQUENCE [LARGE SCALE GENOMIC DNA]</scope>
</reference>
<evidence type="ECO:0000256" key="3">
    <source>
        <dbReference type="ARBA" id="ARBA00004603"/>
    </source>
</evidence>
<name>A0AAV4J9R6_9GAST</name>
<sequence length="297" mass="33029">MATNGLIISPLKSLFTSAAGPGFPVSPAKAHPKIPTDKSADQCCLPEGNWETNPICKYQLALPSTDVAVKVSKLKDCLRSHFKADPVLSNDASLVQEYVDLLERQRPIDESDAGLEASGRSALFKDFPRKRSLIDMPVVTTLYYCCLYHYDLGENSLASPTAIRKRHELSDKQFTWTAIGARAKLRQWKDIETLLTAKGWFGKTQLKAAIGFDKVVAILHRNGAPQDILQKYLGLVDNVEQRLSLAKRVSCQIAVIDALVALKNRAELEQLAAKLDRYSKEGLYAFDVLHTSTIKWK</sequence>